<proteinExistence type="predicted"/>
<feature type="transmembrane region" description="Helical" evidence="1">
    <location>
        <begin position="247"/>
        <end position="264"/>
    </location>
</feature>
<comment type="caution">
    <text evidence="4">The sequence shown here is derived from an EMBL/GenBank/DDBJ whole genome shotgun (WGS) entry which is preliminary data.</text>
</comment>
<accession>A0A928V6B9</accession>
<feature type="transmembrane region" description="Helical" evidence="1">
    <location>
        <begin position="350"/>
        <end position="370"/>
    </location>
</feature>
<dbReference type="EMBL" id="PRDL01000001">
    <property type="protein sequence ID" value="MBE8717696.1"/>
    <property type="molecule type" value="Genomic_DNA"/>
</dbReference>
<dbReference type="GO" id="GO:0016020">
    <property type="term" value="C:membrane"/>
    <property type="evidence" value="ECO:0007669"/>
    <property type="project" value="TreeGrafter"/>
</dbReference>
<feature type="domain" description="Acyltransferase 3" evidence="2">
    <location>
        <begin position="14"/>
        <end position="330"/>
    </location>
</feature>
<feature type="transmembrane region" description="Helical" evidence="1">
    <location>
        <begin position="165"/>
        <end position="185"/>
    </location>
</feature>
<dbReference type="GO" id="GO:0016747">
    <property type="term" value="F:acyltransferase activity, transferring groups other than amino-acyl groups"/>
    <property type="evidence" value="ECO:0007669"/>
    <property type="project" value="InterPro"/>
</dbReference>
<dbReference type="PANTHER" id="PTHR23028:SF53">
    <property type="entry name" value="ACYL_TRANSF_3 DOMAIN-CONTAINING PROTEIN"/>
    <property type="match status" value="1"/>
</dbReference>
<keyword evidence="1" id="KW-0472">Membrane</keyword>
<feature type="transmembrane region" description="Helical" evidence="1">
    <location>
        <begin position="285"/>
        <end position="305"/>
    </location>
</feature>
<dbReference type="RefSeq" id="WP_193909688.1">
    <property type="nucleotide sequence ID" value="NZ_PRDL01000001.1"/>
</dbReference>
<evidence type="ECO:0000313" key="5">
    <source>
        <dbReference type="Proteomes" id="UP000652567"/>
    </source>
</evidence>
<name>A0A928V6B9_9GAMM</name>
<dbReference type="GO" id="GO:0009103">
    <property type="term" value="P:lipopolysaccharide biosynthetic process"/>
    <property type="evidence" value="ECO:0007669"/>
    <property type="project" value="TreeGrafter"/>
</dbReference>
<dbReference type="Proteomes" id="UP000652567">
    <property type="component" value="Unassembled WGS sequence"/>
</dbReference>
<feature type="transmembrane region" description="Helical" evidence="1">
    <location>
        <begin position="311"/>
        <end position="329"/>
    </location>
</feature>
<dbReference type="AlphaFoldDB" id="A0A928V6B9"/>
<keyword evidence="1" id="KW-1133">Transmembrane helix</keyword>
<dbReference type="PANTHER" id="PTHR23028">
    <property type="entry name" value="ACETYLTRANSFERASE"/>
    <property type="match status" value="1"/>
</dbReference>
<feature type="transmembrane region" description="Helical" evidence="1">
    <location>
        <begin position="20"/>
        <end position="53"/>
    </location>
</feature>
<protein>
    <submittedName>
        <fullName evidence="4">Acyltransferase</fullName>
    </submittedName>
</protein>
<sequence>MTQSRPGNAYFPHIDGLRGVAILAVLLFHLDIALFSGGFIGVDVFFVISGFLITSHIRNLIEKDRFSLADFYVRRARRLLPALLFTLALTLIAGCILFSASQLEALGNSALQALFSVANIFLWLESGYFGTDAAMKPLLHMWSLSVEEQFYLVWPFYLLFFARRWSIAVLIIPGAISLVCAQYWLLHDSSMVFFMMPFRICEFALGAMAFYLYQSQIKTRALREGVSLIALALILTPVFIYQKDTLFPGLSAMIPALGTALLIHSTANTSTARLLGSSLPRFTGLISYSAYLLHWPLIVIYKYAFFPVLTWTAQLSIAVLSFGGGYLMYRFVETPFRKKSGHHFKISGKTLALTLLLSAGIITASSLIIIQSDGWPSRFGANQFTQEKIEEGMGDRFRLLSRLCKTRASDNCQVPSPDKTNNVLIMGDSHAPDALNMFLTAFPEKHYVMDTLPGGCPPLIAEDQSLLSPQHPDRQKCIDHNRKILSADYLKDFDQVIISVYFDWYRAENLAKTLEAIEALSDANIIVLGNYIVLNRGMAELVNQQIDIRQSQEFIKSFALYEQELKTLPSDRVVFISKKALLCDGDDIGSCRLFFNNKPFSWDEHHLSLQTGIYLGQKLKERYPEFPVPARPH</sequence>
<dbReference type="InterPro" id="IPR043968">
    <property type="entry name" value="SGNH"/>
</dbReference>
<keyword evidence="4" id="KW-0808">Transferase</keyword>
<feature type="transmembrane region" description="Helical" evidence="1">
    <location>
        <begin position="225"/>
        <end position="241"/>
    </location>
</feature>
<feature type="domain" description="SGNH" evidence="3">
    <location>
        <begin position="409"/>
        <end position="611"/>
    </location>
</feature>
<feature type="transmembrane region" description="Helical" evidence="1">
    <location>
        <begin position="191"/>
        <end position="213"/>
    </location>
</feature>
<dbReference type="Pfam" id="PF01757">
    <property type="entry name" value="Acyl_transf_3"/>
    <property type="match status" value="1"/>
</dbReference>
<dbReference type="InterPro" id="IPR002656">
    <property type="entry name" value="Acyl_transf_3_dom"/>
</dbReference>
<dbReference type="Pfam" id="PF19040">
    <property type="entry name" value="SGNH"/>
    <property type="match status" value="1"/>
</dbReference>
<dbReference type="InterPro" id="IPR050879">
    <property type="entry name" value="Acyltransferase_3"/>
</dbReference>
<gene>
    <name evidence="4" type="ORF">C4F51_10930</name>
</gene>
<feature type="transmembrane region" description="Helical" evidence="1">
    <location>
        <begin position="79"/>
        <end position="101"/>
    </location>
</feature>
<reference evidence="4" key="1">
    <citation type="submission" date="2018-07" db="EMBL/GenBank/DDBJ databases">
        <title>Genome assembly of strain Ka43.</title>
        <authorList>
            <person name="Kukolya J."/>
            <person name="Nagy I."/>
            <person name="Horvath B."/>
            <person name="Toth A."/>
        </authorList>
    </citation>
    <scope>NUCLEOTIDE SEQUENCE</scope>
    <source>
        <strain evidence="4">KB43</strain>
    </source>
</reference>
<keyword evidence="4" id="KW-0012">Acyltransferase</keyword>
<keyword evidence="5" id="KW-1185">Reference proteome</keyword>
<organism evidence="4 5">
    <name type="scientific">Cellvibrio polysaccharolyticus</name>
    <dbReference type="NCBI Taxonomy" id="2082724"/>
    <lineage>
        <taxon>Bacteria</taxon>
        <taxon>Pseudomonadati</taxon>
        <taxon>Pseudomonadota</taxon>
        <taxon>Gammaproteobacteria</taxon>
        <taxon>Cellvibrionales</taxon>
        <taxon>Cellvibrionaceae</taxon>
        <taxon>Cellvibrio</taxon>
    </lineage>
</organism>
<evidence type="ECO:0000259" key="2">
    <source>
        <dbReference type="Pfam" id="PF01757"/>
    </source>
</evidence>
<evidence type="ECO:0000259" key="3">
    <source>
        <dbReference type="Pfam" id="PF19040"/>
    </source>
</evidence>
<evidence type="ECO:0000313" key="4">
    <source>
        <dbReference type="EMBL" id="MBE8717696.1"/>
    </source>
</evidence>
<evidence type="ECO:0000256" key="1">
    <source>
        <dbReference type="SAM" id="Phobius"/>
    </source>
</evidence>
<keyword evidence="1" id="KW-0812">Transmembrane</keyword>